<evidence type="ECO:0000313" key="4">
    <source>
        <dbReference type="Proteomes" id="UP000196053"/>
    </source>
</evidence>
<sequence length="137" mass="15916">MHIIVLLTPYKRNYFYKRTKDWIKFKFLADEDFVICGYIIKEKGITSIILGQYKGRELIYKGHVTLGVRYKDLSICETLPSSPFAHTPPGNENAVWLKPKLVCVVEFMPNEKGMLRQPVFKGFRDDKDPLDCQVDTP</sequence>
<dbReference type="GO" id="GO:0003910">
    <property type="term" value="F:DNA ligase (ATP) activity"/>
    <property type="evidence" value="ECO:0007669"/>
    <property type="project" value="UniProtKB-EC"/>
</dbReference>
<evidence type="ECO:0000313" key="3">
    <source>
        <dbReference type="EMBL" id="CUH93459.1"/>
    </source>
</evidence>
<feature type="domain" description="DNA ligase ATP-dependent C-terminal" evidence="2">
    <location>
        <begin position="42"/>
        <end position="127"/>
    </location>
</feature>
<gene>
    <name evidence="3" type="ORF">SD1D_1921</name>
</gene>
<evidence type="ECO:0000259" key="2">
    <source>
        <dbReference type="Pfam" id="PF04679"/>
    </source>
</evidence>
<dbReference type="Gene3D" id="2.40.50.140">
    <property type="entry name" value="Nucleic acid-binding proteins"/>
    <property type="match status" value="1"/>
</dbReference>
<dbReference type="CDD" id="cd07971">
    <property type="entry name" value="OBF_DNA_ligase_LigD"/>
    <property type="match status" value="1"/>
</dbReference>
<dbReference type="InterPro" id="IPR012309">
    <property type="entry name" value="DNA_ligase_ATP-dep_C"/>
</dbReference>
<evidence type="ECO:0000256" key="1">
    <source>
        <dbReference type="ARBA" id="ARBA00012727"/>
    </source>
</evidence>
<protein>
    <recommendedName>
        <fullName evidence="1">DNA ligase (ATP)</fullName>
        <ecNumber evidence="1">6.5.1.1</ecNumber>
    </recommendedName>
</protein>
<dbReference type="EC" id="6.5.1.1" evidence="1"/>
<dbReference type="AlphaFoldDB" id="A0A0K8J7N9"/>
<dbReference type="Proteomes" id="UP000196053">
    <property type="component" value="Chromosome I"/>
</dbReference>
<proteinExistence type="predicted"/>
<dbReference type="SUPFAM" id="SSF50249">
    <property type="entry name" value="Nucleic acid-binding proteins"/>
    <property type="match status" value="1"/>
</dbReference>
<dbReference type="InterPro" id="IPR012340">
    <property type="entry name" value="NA-bd_OB-fold"/>
</dbReference>
<accession>A0A0K8J7N9</accession>
<dbReference type="Pfam" id="PF04679">
    <property type="entry name" value="DNA_ligase_A_C"/>
    <property type="match status" value="1"/>
</dbReference>
<dbReference type="GO" id="GO:0006310">
    <property type="term" value="P:DNA recombination"/>
    <property type="evidence" value="ECO:0007669"/>
    <property type="project" value="InterPro"/>
</dbReference>
<dbReference type="GO" id="GO:0006281">
    <property type="term" value="P:DNA repair"/>
    <property type="evidence" value="ECO:0007669"/>
    <property type="project" value="InterPro"/>
</dbReference>
<reference evidence="4" key="1">
    <citation type="submission" date="2015-09" db="EMBL/GenBank/DDBJ databases">
        <authorList>
            <person name="Wibberg D."/>
        </authorList>
    </citation>
    <scope>NUCLEOTIDE SEQUENCE [LARGE SCALE GENOMIC DNA]</scope>
    <source>
        <strain evidence="4">SD1D</strain>
    </source>
</reference>
<dbReference type="EMBL" id="LN879430">
    <property type="protein sequence ID" value="CUH93459.1"/>
    <property type="molecule type" value="Genomic_DNA"/>
</dbReference>
<organism evidence="3 4">
    <name type="scientific">Herbinix luporum</name>
    <dbReference type="NCBI Taxonomy" id="1679721"/>
    <lineage>
        <taxon>Bacteria</taxon>
        <taxon>Bacillati</taxon>
        <taxon>Bacillota</taxon>
        <taxon>Clostridia</taxon>
        <taxon>Lachnospirales</taxon>
        <taxon>Lachnospiraceae</taxon>
        <taxon>Herbinix</taxon>
    </lineage>
</organism>
<keyword evidence="4" id="KW-1185">Reference proteome</keyword>
<name>A0A0K8J7N9_9FIRM</name>
<dbReference type="OrthoDB" id="9802472at2"/>
<dbReference type="KEGG" id="hsd:SD1D_1921"/>